<evidence type="ECO:0008006" key="3">
    <source>
        <dbReference type="Google" id="ProtNLM"/>
    </source>
</evidence>
<proteinExistence type="predicted"/>
<dbReference type="InterPro" id="IPR018665">
    <property type="entry name" value="DUF2122_RecB-nuclease-rel"/>
</dbReference>
<dbReference type="EMBL" id="CP002100">
    <property type="protein sequence ID" value="ADN50653.1"/>
    <property type="molecule type" value="Genomic_DNA"/>
</dbReference>
<reference evidence="1 2" key="1">
    <citation type="journal article" date="2010" name="Stand. Genomic Sci.">
        <title>Complete genome sequence of Vulcanisaeta distributa type strain (IC-017).</title>
        <authorList>
            <person name="Mavromatis K."/>
            <person name="Sikorski J."/>
            <person name="Pabst E."/>
            <person name="Teshima H."/>
            <person name="Lapidus A."/>
            <person name="Lucas S."/>
            <person name="Nolan M."/>
            <person name="Glavina Del Rio T."/>
            <person name="Cheng J.F."/>
            <person name="Bruce D."/>
            <person name="Goodwin L."/>
            <person name="Pitluck S."/>
            <person name="Liolios K."/>
            <person name="Ivanova N."/>
            <person name="Mikhailova N."/>
            <person name="Pati A."/>
            <person name="Chen A."/>
            <person name="Palaniappan K."/>
            <person name="Land M."/>
            <person name="Hauser L."/>
            <person name="Chang Y.J."/>
            <person name="Jeffries C.D."/>
            <person name="Rohde M."/>
            <person name="Spring S."/>
            <person name="Goker M."/>
            <person name="Wirth R."/>
            <person name="Woyke T."/>
            <person name="Bristow J."/>
            <person name="Eisen J.A."/>
            <person name="Markowitz V."/>
            <person name="Hugenholtz P."/>
            <person name="Klenk H.P."/>
            <person name="Kyrpides N.C."/>
        </authorList>
    </citation>
    <scope>NUCLEOTIDE SEQUENCE [LARGE SCALE GENOMIC DNA]</scope>
    <source>
        <strain evidence="2">DSM 14429 / JCM 11212 / NBRC 100878 / IC-017</strain>
    </source>
</reference>
<dbReference type="AlphaFoldDB" id="E1QRF6"/>
<accession>E1QRF6</accession>
<keyword evidence="2" id="KW-1185">Reference proteome</keyword>
<dbReference type="eggNOG" id="arCOG01019">
    <property type="taxonomic scope" value="Archaea"/>
</dbReference>
<reference evidence="2" key="2">
    <citation type="journal article" date="2010" name="Stand. Genomic Sci.">
        <title>Complete genome sequence of Vulcanisaeta distributa type strain (IC-017T).</title>
        <authorList>
            <person name="Mavromatis K."/>
            <person name="Sikorski J."/>
            <person name="Pabst E."/>
            <person name="Teshima H."/>
            <person name="Lapidus A."/>
            <person name="Lucas S."/>
            <person name="Nolan M."/>
            <person name="Glavina Del Rio T."/>
            <person name="Cheng J."/>
            <person name="Bruce D."/>
            <person name="Goodwin L."/>
            <person name="Pitluck S."/>
            <person name="Liolios K."/>
            <person name="Ivanova N."/>
            <person name="Mikhailova N."/>
            <person name="Pati A."/>
            <person name="Chen A."/>
            <person name="Palaniappan K."/>
            <person name="Land M."/>
            <person name="Hauser L."/>
            <person name="Chang Y."/>
            <person name="Jeffries C."/>
            <person name="Rohde M."/>
            <person name="Spring S."/>
            <person name="Goker M."/>
            <person name="Wirth R."/>
            <person name="Woyke T."/>
            <person name="Bristow J."/>
            <person name="Eisen J."/>
            <person name="Markowitz V."/>
            <person name="Hugenholtz P."/>
            <person name="Klenk H."/>
            <person name="Kyrpides N."/>
        </authorList>
    </citation>
    <scope>NUCLEOTIDE SEQUENCE [LARGE SCALE GENOMIC DNA]</scope>
    <source>
        <strain evidence="2">DSM 14429 / JCM 11212 / NBRC 100878 / IC-017</strain>
    </source>
</reference>
<gene>
    <name evidence="1" type="ordered locus">Vdis_1267</name>
</gene>
<dbReference type="Pfam" id="PF09895">
    <property type="entry name" value="DUF2122"/>
    <property type="match status" value="1"/>
</dbReference>
<dbReference type="KEGG" id="vdi:Vdis_1267"/>
<dbReference type="RefSeq" id="WP_013336378.1">
    <property type="nucleotide sequence ID" value="NC_014537.1"/>
</dbReference>
<protein>
    <recommendedName>
        <fullName evidence="3">RecB-family nuclease-like protein</fullName>
    </recommendedName>
</protein>
<organism evidence="1 2">
    <name type="scientific">Vulcanisaeta distributa (strain DSM 14429 / JCM 11212 / NBRC 100878 / IC-017)</name>
    <dbReference type="NCBI Taxonomy" id="572478"/>
    <lineage>
        <taxon>Archaea</taxon>
        <taxon>Thermoproteota</taxon>
        <taxon>Thermoprotei</taxon>
        <taxon>Thermoproteales</taxon>
        <taxon>Thermoproteaceae</taxon>
        <taxon>Vulcanisaeta</taxon>
    </lineage>
</organism>
<dbReference type="OrthoDB" id="18579at2157"/>
<evidence type="ECO:0000313" key="2">
    <source>
        <dbReference type="Proteomes" id="UP000006681"/>
    </source>
</evidence>
<evidence type="ECO:0000313" key="1">
    <source>
        <dbReference type="EMBL" id="ADN50653.1"/>
    </source>
</evidence>
<dbReference type="Proteomes" id="UP000006681">
    <property type="component" value="Chromosome"/>
</dbReference>
<sequence length="150" mass="16027">MDCQQAINNVIPVIHNPASVQKLLDAVKVSLGFGLRTIVVTKAVGTAAQQGVPEAFRLVLRSGATLIVLPDIKDAVELLHPDAVYFLSTRGDSMGNEVKGRVLIVIQASDQPFMQSELNLGRQIKVVGRDVGSTALLTLALNKLLGQCVE</sequence>
<dbReference type="GeneID" id="9752199"/>
<name>E1QRF6_VULDI</name>
<dbReference type="STRING" id="572478.Vdis_1267"/>
<dbReference type="HOGENOM" id="CLU_140136_0_0_2"/>